<reference evidence="6 7" key="1">
    <citation type="submission" date="2018-09" db="EMBL/GenBank/DDBJ databases">
        <title>Genome sequencing of strain 2DFW10M-5.</title>
        <authorList>
            <person name="Heo J."/>
            <person name="Kim S.-J."/>
            <person name="Kwon S.-W."/>
        </authorList>
    </citation>
    <scope>NUCLEOTIDE SEQUENCE [LARGE SCALE GENOMIC DNA]</scope>
    <source>
        <strain evidence="6 7">2DFW10M-5</strain>
    </source>
</reference>
<name>A0A387BL71_9MICO</name>
<accession>A0A387BL71</accession>
<dbReference type="OrthoDB" id="4726108at2"/>
<dbReference type="Pfam" id="PF00440">
    <property type="entry name" value="TetR_N"/>
    <property type="match status" value="1"/>
</dbReference>
<dbReference type="PANTHER" id="PTHR30055:SF234">
    <property type="entry name" value="HTH-TYPE TRANSCRIPTIONAL REGULATOR BETI"/>
    <property type="match status" value="1"/>
</dbReference>
<keyword evidence="1" id="KW-0805">Transcription regulation</keyword>
<protein>
    <submittedName>
        <fullName evidence="6">TetR/AcrR family transcriptional regulator</fullName>
    </submittedName>
</protein>
<dbReference type="GO" id="GO:0000976">
    <property type="term" value="F:transcription cis-regulatory region binding"/>
    <property type="evidence" value="ECO:0007669"/>
    <property type="project" value="TreeGrafter"/>
</dbReference>
<evidence type="ECO:0000256" key="3">
    <source>
        <dbReference type="ARBA" id="ARBA00023163"/>
    </source>
</evidence>
<dbReference type="InterPro" id="IPR049484">
    <property type="entry name" value="Rv0078-like_C"/>
</dbReference>
<gene>
    <name evidence="6" type="ORF">D7I44_14560</name>
</gene>
<dbReference type="Pfam" id="PF21351">
    <property type="entry name" value="TetR_C_41"/>
    <property type="match status" value="1"/>
</dbReference>
<dbReference type="InterPro" id="IPR009057">
    <property type="entry name" value="Homeodomain-like_sf"/>
</dbReference>
<organism evidence="6 7">
    <name type="scientific">Gryllotalpicola protaetiae</name>
    <dbReference type="NCBI Taxonomy" id="2419771"/>
    <lineage>
        <taxon>Bacteria</taxon>
        <taxon>Bacillati</taxon>
        <taxon>Actinomycetota</taxon>
        <taxon>Actinomycetes</taxon>
        <taxon>Micrococcales</taxon>
        <taxon>Microbacteriaceae</taxon>
        <taxon>Gryllotalpicola</taxon>
    </lineage>
</organism>
<dbReference type="InterPro" id="IPR050109">
    <property type="entry name" value="HTH-type_TetR-like_transc_reg"/>
</dbReference>
<evidence type="ECO:0000313" key="7">
    <source>
        <dbReference type="Proteomes" id="UP000275069"/>
    </source>
</evidence>
<dbReference type="SUPFAM" id="SSF46689">
    <property type="entry name" value="Homeodomain-like"/>
    <property type="match status" value="1"/>
</dbReference>
<dbReference type="PROSITE" id="PS50977">
    <property type="entry name" value="HTH_TETR_2"/>
    <property type="match status" value="1"/>
</dbReference>
<dbReference type="InterPro" id="IPR001647">
    <property type="entry name" value="HTH_TetR"/>
</dbReference>
<dbReference type="EMBL" id="CP032624">
    <property type="protein sequence ID" value="AYG04623.1"/>
    <property type="molecule type" value="Genomic_DNA"/>
</dbReference>
<feature type="DNA-binding region" description="H-T-H motif" evidence="4">
    <location>
        <begin position="54"/>
        <end position="73"/>
    </location>
</feature>
<dbReference type="Proteomes" id="UP000275069">
    <property type="component" value="Chromosome"/>
</dbReference>
<dbReference type="PRINTS" id="PR00455">
    <property type="entry name" value="HTHTETR"/>
</dbReference>
<proteinExistence type="predicted"/>
<feature type="domain" description="HTH tetR-type" evidence="5">
    <location>
        <begin position="31"/>
        <end position="91"/>
    </location>
</feature>
<evidence type="ECO:0000256" key="4">
    <source>
        <dbReference type="PROSITE-ProRule" id="PRU00335"/>
    </source>
</evidence>
<dbReference type="AlphaFoldDB" id="A0A387BL71"/>
<keyword evidence="7" id="KW-1185">Reference proteome</keyword>
<dbReference type="Gene3D" id="1.10.357.10">
    <property type="entry name" value="Tetracycline Repressor, domain 2"/>
    <property type="match status" value="1"/>
</dbReference>
<evidence type="ECO:0000256" key="2">
    <source>
        <dbReference type="ARBA" id="ARBA00023125"/>
    </source>
</evidence>
<sequence length="233" mass="25544">MYLEYVSYQCNPAPSRRSFLRTPRSQRERSESTAARLVNVAAQMFGDEGYAAVSTDDIAARAGMTKGALYHHFTDKSALFRAVFVQAQQQLVATLTDSAADAGDGWDGLIAGIDAFIRECQRTSIGRIIVFDGPAILGRDQARVVEDEYVGALLTDALRRLQEAGQMREGDSSVRSRLLLGALCEAAVVVARSPDPVGVRKAVLYEIVTMLDGLRVHKDAMLFSQPRRSDRTT</sequence>
<dbReference type="KEGG" id="gry:D7I44_14560"/>
<keyword evidence="2 4" id="KW-0238">DNA-binding</keyword>
<evidence type="ECO:0000256" key="1">
    <source>
        <dbReference type="ARBA" id="ARBA00023015"/>
    </source>
</evidence>
<evidence type="ECO:0000259" key="5">
    <source>
        <dbReference type="PROSITE" id="PS50977"/>
    </source>
</evidence>
<dbReference type="PANTHER" id="PTHR30055">
    <property type="entry name" value="HTH-TYPE TRANSCRIPTIONAL REGULATOR RUTR"/>
    <property type="match status" value="1"/>
</dbReference>
<evidence type="ECO:0000313" key="6">
    <source>
        <dbReference type="EMBL" id="AYG04623.1"/>
    </source>
</evidence>
<dbReference type="GO" id="GO:0003700">
    <property type="term" value="F:DNA-binding transcription factor activity"/>
    <property type="evidence" value="ECO:0007669"/>
    <property type="project" value="TreeGrafter"/>
</dbReference>
<keyword evidence="3" id="KW-0804">Transcription</keyword>